<dbReference type="KEGG" id="emt:CPZ25_005265"/>
<dbReference type="Pfam" id="PF13687">
    <property type="entry name" value="DUF4153"/>
    <property type="match status" value="1"/>
</dbReference>
<feature type="transmembrane region" description="Helical" evidence="1">
    <location>
        <begin position="166"/>
        <end position="186"/>
    </location>
</feature>
<keyword evidence="3" id="KW-1185">Reference proteome</keyword>
<protein>
    <submittedName>
        <fullName evidence="2">DUF4173 domain-containing protein</fullName>
    </submittedName>
</protein>
<feature type="transmembrane region" description="Helical" evidence="1">
    <location>
        <begin position="371"/>
        <end position="389"/>
    </location>
</feature>
<feature type="transmembrane region" description="Helical" evidence="1">
    <location>
        <begin position="101"/>
        <end position="120"/>
    </location>
</feature>
<feature type="transmembrane region" description="Helical" evidence="1">
    <location>
        <begin position="46"/>
        <end position="65"/>
    </location>
</feature>
<feature type="transmembrane region" description="Helical" evidence="1">
    <location>
        <begin position="126"/>
        <end position="145"/>
    </location>
</feature>
<evidence type="ECO:0000256" key="1">
    <source>
        <dbReference type="SAM" id="Phobius"/>
    </source>
</evidence>
<dbReference type="Proteomes" id="UP000218387">
    <property type="component" value="Chromosome"/>
</dbReference>
<feature type="transmembrane region" description="Helical" evidence="1">
    <location>
        <begin position="77"/>
        <end position="94"/>
    </location>
</feature>
<sequence length="508" mass="56750">MKENTIYLKSQETQQVSVDEKLLASMSLFMAYLFVRCFIPGYQGFLGMTVTLFTVVFALAGILYFNKKGLVFTGEGLYWLVMALALGASYTLFINQRLSVLMLPVLFAMLAYWVMSAAGARTGSGRFFLSDLFNAFLVLPLFNYTREWHVFKKMGSGSSAGHVLKAVLLGLVIGVPVLLVVLYLLVEADAAFQAMIGRLFFNVPQMLLEVLRLALALVLSAYFFGLFYGACKKEKTAFDAAALETGKQKVKKLPAVTGCTVLGLLCLAYFMFFAAQGGYYFSAFWGSLPGGGITAAEYARRGFFELCQVSVINLLVMGAGQLFLREAQKTARILLKGLNVTLSILTLLLIATALSKMFLYIERFGMTQLRVFTSWFMLLLALFFIVLIIRQFRDFAVMKTCAMVAGVMVVLLSYTNMDRMIVSYNLSAYEKGQLQELDMATLAACGPAAIEPVKAFYEQTEDTEARERIEAYHHAEYASYLAEARFYGYSLEYERASALWKMDWKAAE</sequence>
<keyword evidence="1" id="KW-0472">Membrane</keyword>
<dbReference type="InterPro" id="IPR025291">
    <property type="entry name" value="DUF4153"/>
</dbReference>
<feature type="transmembrane region" description="Helical" evidence="1">
    <location>
        <begin position="206"/>
        <end position="231"/>
    </location>
</feature>
<evidence type="ECO:0000313" key="3">
    <source>
        <dbReference type="Proteomes" id="UP000218387"/>
    </source>
</evidence>
<feature type="transmembrane region" description="Helical" evidence="1">
    <location>
        <begin position="252"/>
        <end position="272"/>
    </location>
</feature>
<dbReference type="RefSeq" id="WP_096919625.1">
    <property type="nucleotide sequence ID" value="NZ_CP029487.1"/>
</dbReference>
<accession>A0A4P9C7Q6</accession>
<proteinExistence type="predicted"/>
<reference evidence="2 3" key="1">
    <citation type="submission" date="2018-05" db="EMBL/GenBank/DDBJ databases">
        <title>Genome comparison of Eubacterium sp.</title>
        <authorList>
            <person name="Feng Y."/>
            <person name="Sanchez-Andrea I."/>
            <person name="Stams A.J.M."/>
            <person name="De Vos W.M."/>
        </authorList>
    </citation>
    <scope>NUCLEOTIDE SEQUENCE [LARGE SCALE GENOMIC DNA]</scope>
    <source>
        <strain evidence="2 3">YI</strain>
    </source>
</reference>
<dbReference type="AlphaFoldDB" id="A0A4P9C7Q6"/>
<keyword evidence="1" id="KW-1133">Transmembrane helix</keyword>
<organism evidence="2 3">
    <name type="scientific">Eubacterium maltosivorans</name>
    <dbReference type="NCBI Taxonomy" id="2041044"/>
    <lineage>
        <taxon>Bacteria</taxon>
        <taxon>Bacillati</taxon>
        <taxon>Bacillota</taxon>
        <taxon>Clostridia</taxon>
        <taxon>Eubacteriales</taxon>
        <taxon>Eubacteriaceae</taxon>
        <taxon>Eubacterium</taxon>
    </lineage>
</organism>
<name>A0A4P9C7Q6_EUBML</name>
<feature type="transmembrane region" description="Helical" evidence="1">
    <location>
        <begin position="395"/>
        <end position="414"/>
    </location>
</feature>
<feature type="transmembrane region" description="Helical" evidence="1">
    <location>
        <begin position="336"/>
        <end position="359"/>
    </location>
</feature>
<dbReference type="EMBL" id="CP029487">
    <property type="protein sequence ID" value="QCT70761.1"/>
    <property type="molecule type" value="Genomic_DNA"/>
</dbReference>
<evidence type="ECO:0000313" key="2">
    <source>
        <dbReference type="EMBL" id="QCT70761.1"/>
    </source>
</evidence>
<feature type="transmembrane region" description="Helical" evidence="1">
    <location>
        <begin position="303"/>
        <end position="324"/>
    </location>
</feature>
<keyword evidence="1" id="KW-0812">Transmembrane</keyword>
<gene>
    <name evidence="2" type="ORF">CPZ25_005265</name>
</gene>